<comment type="caution">
    <text evidence="2">The sequence shown here is derived from an EMBL/GenBank/DDBJ whole genome shotgun (WGS) entry which is preliminary data.</text>
</comment>
<evidence type="ECO:0000256" key="1">
    <source>
        <dbReference type="SAM" id="MobiDB-lite"/>
    </source>
</evidence>
<organism evidence="2 3">
    <name type="scientific">Prunus yedoensis var. nudiflora</name>
    <dbReference type="NCBI Taxonomy" id="2094558"/>
    <lineage>
        <taxon>Eukaryota</taxon>
        <taxon>Viridiplantae</taxon>
        <taxon>Streptophyta</taxon>
        <taxon>Embryophyta</taxon>
        <taxon>Tracheophyta</taxon>
        <taxon>Spermatophyta</taxon>
        <taxon>Magnoliopsida</taxon>
        <taxon>eudicotyledons</taxon>
        <taxon>Gunneridae</taxon>
        <taxon>Pentapetalae</taxon>
        <taxon>rosids</taxon>
        <taxon>fabids</taxon>
        <taxon>Rosales</taxon>
        <taxon>Rosaceae</taxon>
        <taxon>Amygdaloideae</taxon>
        <taxon>Amygdaleae</taxon>
        <taxon>Prunus</taxon>
    </lineage>
</organism>
<name>A0A314Z940_PRUYE</name>
<accession>A0A314Z940</accession>
<evidence type="ECO:0000313" key="2">
    <source>
        <dbReference type="EMBL" id="PQQ13281.1"/>
    </source>
</evidence>
<dbReference type="EMBL" id="PJQY01000309">
    <property type="protein sequence ID" value="PQQ13281.1"/>
    <property type="molecule type" value="Genomic_DNA"/>
</dbReference>
<dbReference type="Proteomes" id="UP000250321">
    <property type="component" value="Unassembled WGS sequence"/>
</dbReference>
<sequence length="88" mass="9869">MGPFMPKTNSSTKTFILQPTQNPSHTETSALLEFQPWVLERRSKPTCEAAAQTGKTLAAWWEKIRLGFCGEGARVCKVKIRQTTLAIF</sequence>
<evidence type="ECO:0000313" key="3">
    <source>
        <dbReference type="Proteomes" id="UP000250321"/>
    </source>
</evidence>
<protein>
    <submittedName>
        <fullName evidence="2">Uncharacterized protein</fullName>
    </submittedName>
</protein>
<reference evidence="2 3" key="1">
    <citation type="submission" date="2018-02" db="EMBL/GenBank/DDBJ databases">
        <title>Draft genome of wild Prunus yedoensis var. nudiflora.</title>
        <authorList>
            <person name="Baek S."/>
            <person name="Kim J.-H."/>
            <person name="Choi K."/>
            <person name="Kim G.-B."/>
            <person name="Cho A."/>
            <person name="Jang H."/>
            <person name="Shin C.-H."/>
            <person name="Yu H.-J."/>
            <person name="Mun J.-H."/>
        </authorList>
    </citation>
    <scope>NUCLEOTIDE SEQUENCE [LARGE SCALE GENOMIC DNA]</scope>
    <source>
        <strain evidence="3">cv. Jeju island</strain>
        <tissue evidence="2">Leaf</tissue>
    </source>
</reference>
<dbReference type="AlphaFoldDB" id="A0A314Z940"/>
<gene>
    <name evidence="2" type="ORF">Pyn_13845</name>
</gene>
<feature type="region of interest" description="Disordered" evidence="1">
    <location>
        <begin position="1"/>
        <end position="26"/>
    </location>
</feature>
<proteinExistence type="predicted"/>
<keyword evidence="3" id="KW-1185">Reference proteome</keyword>
<feature type="compositionally biased region" description="Polar residues" evidence="1">
    <location>
        <begin position="7"/>
        <end position="26"/>
    </location>
</feature>